<proteinExistence type="predicted"/>
<evidence type="ECO:0000256" key="1">
    <source>
        <dbReference type="ARBA" id="ARBA00023027"/>
    </source>
</evidence>
<accession>A0ABV6G2S3</accession>
<dbReference type="InterPro" id="IPR036291">
    <property type="entry name" value="NAD(P)-bd_dom_sf"/>
</dbReference>
<reference evidence="3 4" key="1">
    <citation type="submission" date="2024-09" db="EMBL/GenBank/DDBJ databases">
        <authorList>
            <person name="Sun Q."/>
            <person name="Mori K."/>
        </authorList>
    </citation>
    <scope>NUCLEOTIDE SEQUENCE [LARGE SCALE GENOMIC DNA]</scope>
    <source>
        <strain evidence="3 4">CCM 7415</strain>
    </source>
</reference>
<evidence type="ECO:0000313" key="3">
    <source>
        <dbReference type="EMBL" id="MFC0267880.1"/>
    </source>
</evidence>
<protein>
    <submittedName>
        <fullName evidence="3">NAD-dependent epimerase/dehydratase family protein</fullName>
    </submittedName>
</protein>
<comment type="caution">
    <text evidence="3">The sequence shown here is derived from an EMBL/GenBank/DDBJ whole genome shotgun (WGS) entry which is preliminary data.</text>
</comment>
<dbReference type="PANTHER" id="PTHR43574">
    <property type="entry name" value="EPIMERASE-RELATED"/>
    <property type="match status" value="1"/>
</dbReference>
<feature type="domain" description="NAD-dependent epimerase/dehydratase" evidence="2">
    <location>
        <begin position="3"/>
        <end position="237"/>
    </location>
</feature>
<keyword evidence="4" id="KW-1185">Reference proteome</keyword>
<evidence type="ECO:0000313" key="4">
    <source>
        <dbReference type="Proteomes" id="UP001589814"/>
    </source>
</evidence>
<dbReference type="Proteomes" id="UP001589814">
    <property type="component" value="Unassembled WGS sequence"/>
</dbReference>
<dbReference type="PRINTS" id="PR01713">
    <property type="entry name" value="NUCEPIMERASE"/>
</dbReference>
<dbReference type="SUPFAM" id="SSF51735">
    <property type="entry name" value="NAD(P)-binding Rossmann-fold domains"/>
    <property type="match status" value="1"/>
</dbReference>
<sequence>MKVLVTGAAGFIGAHLLAHLRARGIDAIGIDNLSNYYSVDYKRARVAALGLDDVRILDIEQRDALNALFDAEDFTHVVHLAAQAGVRYSVDNPHIYASTNLVGFVNVLEACRHHDIRHLLYASSSSVYGRSDRSVFDETDRVDSPISLYAATKRANELMAHSYADLYGMAISGMRFFTVYGPWGRPDMAPMLFARALLRGEPIEVFNHGRMARDFTWIGDIVEAVTRLIDLPPAGGSSAPHILYNLGRGAPTELMTFIELLERALGRHSPRRWREMQTGDVPRTHANTRRLQEATGFAPQTSLEEGVSRFAGWYSACAKHCELP</sequence>
<evidence type="ECO:0000259" key="2">
    <source>
        <dbReference type="Pfam" id="PF01370"/>
    </source>
</evidence>
<dbReference type="EMBL" id="JBHLVX010000025">
    <property type="protein sequence ID" value="MFC0267880.1"/>
    <property type="molecule type" value="Genomic_DNA"/>
</dbReference>
<dbReference type="InterPro" id="IPR001509">
    <property type="entry name" value="Epimerase_deHydtase"/>
</dbReference>
<organism evidence="3 4">
    <name type="scientific">Kushneria aurantia</name>
    <dbReference type="NCBI Taxonomy" id="504092"/>
    <lineage>
        <taxon>Bacteria</taxon>
        <taxon>Pseudomonadati</taxon>
        <taxon>Pseudomonadota</taxon>
        <taxon>Gammaproteobacteria</taxon>
        <taxon>Oceanospirillales</taxon>
        <taxon>Halomonadaceae</taxon>
        <taxon>Kushneria</taxon>
    </lineage>
</organism>
<keyword evidence="1" id="KW-0520">NAD</keyword>
<dbReference type="Pfam" id="PF01370">
    <property type="entry name" value="Epimerase"/>
    <property type="match status" value="1"/>
</dbReference>
<dbReference type="RefSeq" id="WP_019952784.1">
    <property type="nucleotide sequence ID" value="NZ_JBHLVX010000025.1"/>
</dbReference>
<dbReference type="Gene3D" id="3.40.50.720">
    <property type="entry name" value="NAD(P)-binding Rossmann-like Domain"/>
    <property type="match status" value="1"/>
</dbReference>
<gene>
    <name evidence="3" type="ORF">ACFFHW_07740</name>
</gene>
<name>A0ABV6G2S3_9GAMM</name>